<evidence type="ECO:0000313" key="2">
    <source>
        <dbReference type="Proteomes" id="UP001056201"/>
    </source>
</evidence>
<dbReference type="EMBL" id="CP097636">
    <property type="protein sequence ID" value="URI10205.1"/>
    <property type="molecule type" value="Genomic_DNA"/>
</dbReference>
<reference evidence="1" key="1">
    <citation type="submission" date="2022-05" db="EMBL/GenBank/DDBJ databases">
        <title>An RpoN-dependent PEP-CTERM gene is involved in floc formation of an Aquincola tertiaricarbonis strain.</title>
        <authorList>
            <person name="Qiu D."/>
            <person name="Xia M."/>
        </authorList>
    </citation>
    <scope>NUCLEOTIDE SEQUENCE</scope>
    <source>
        <strain evidence="1">RN12</strain>
    </source>
</reference>
<proteinExistence type="predicted"/>
<evidence type="ECO:0000313" key="1">
    <source>
        <dbReference type="EMBL" id="URI10205.1"/>
    </source>
</evidence>
<gene>
    <name evidence="1" type="ORF">MW290_14375</name>
</gene>
<dbReference type="RefSeq" id="WP_250198410.1">
    <property type="nucleotide sequence ID" value="NZ_CP097636.1"/>
</dbReference>
<keyword evidence="2" id="KW-1185">Reference proteome</keyword>
<accession>A0ABY4SFX2</accession>
<dbReference type="Proteomes" id="UP001056201">
    <property type="component" value="Chromosome 2"/>
</dbReference>
<protein>
    <submittedName>
        <fullName evidence="1">Uncharacterized protein</fullName>
    </submittedName>
</protein>
<sequence>MRDLFSPVKPPVAVPPLSREERVQELLRLEQRTPWTTRRVRSALLPPPAAVARTPLSTTPT</sequence>
<organism evidence="1 2">
    <name type="scientific">Aquincola tertiaricarbonis</name>
    <dbReference type="NCBI Taxonomy" id="391953"/>
    <lineage>
        <taxon>Bacteria</taxon>
        <taxon>Pseudomonadati</taxon>
        <taxon>Pseudomonadota</taxon>
        <taxon>Betaproteobacteria</taxon>
        <taxon>Burkholderiales</taxon>
        <taxon>Sphaerotilaceae</taxon>
        <taxon>Aquincola</taxon>
    </lineage>
</organism>
<name>A0ABY4SFX2_AQUTE</name>